<evidence type="ECO:0000313" key="2">
    <source>
        <dbReference type="Proteomes" id="UP000012166"/>
    </source>
</evidence>
<reference evidence="1 2" key="1">
    <citation type="submission" date="2013-01" db="EMBL/GenBank/DDBJ databases">
        <authorList>
            <person name="Harkins D.M."/>
            <person name="Durkin A.S."/>
            <person name="Brinkac L.M."/>
            <person name="Haft D.H."/>
            <person name="Selengut J.D."/>
            <person name="Sanka R."/>
            <person name="DePew J."/>
            <person name="Purushe J."/>
            <person name="Hartskeerl R.A."/>
            <person name="Ahmed A."/>
            <person name="van der Linden H."/>
            <person name="Goris M.G.A."/>
            <person name="Vinetz J.M."/>
            <person name="Sutton G.G."/>
            <person name="Nierman W.C."/>
            <person name="Fouts D.E."/>
        </authorList>
    </citation>
    <scope>NUCLEOTIDE SEQUENCE [LARGE SCALE GENOMIC DNA]</scope>
    <source>
        <strain evidence="1 2">Brem 328</strain>
    </source>
</reference>
<organism evidence="1 2">
    <name type="scientific">Leptospira borgpetersenii str. Brem 328</name>
    <dbReference type="NCBI Taxonomy" id="1049780"/>
    <lineage>
        <taxon>Bacteria</taxon>
        <taxon>Pseudomonadati</taxon>
        <taxon>Spirochaetota</taxon>
        <taxon>Spirochaetia</taxon>
        <taxon>Leptospirales</taxon>
        <taxon>Leptospiraceae</taxon>
        <taxon>Leptospira</taxon>
    </lineage>
</organism>
<gene>
    <name evidence="1" type="ORF">LEP1GSC056_0938</name>
</gene>
<protein>
    <recommendedName>
        <fullName evidence="3">Lipoprotein</fullName>
    </recommendedName>
</protein>
<comment type="caution">
    <text evidence="1">The sequence shown here is derived from an EMBL/GenBank/DDBJ whole genome shotgun (WGS) entry which is preliminary data.</text>
</comment>
<dbReference type="AlphaFoldDB" id="A0ABC9SEH3"/>
<dbReference type="EMBL" id="AHMS02000040">
    <property type="protein sequence ID" value="EMN16143.1"/>
    <property type="molecule type" value="Genomic_DNA"/>
</dbReference>
<accession>A0ABC9SEH3</accession>
<dbReference type="Proteomes" id="UP000012166">
    <property type="component" value="Unassembled WGS sequence"/>
</dbReference>
<evidence type="ECO:0000313" key="1">
    <source>
        <dbReference type="EMBL" id="EMN16143.1"/>
    </source>
</evidence>
<name>A0ABC9SEH3_LEPBO</name>
<evidence type="ECO:0008006" key="3">
    <source>
        <dbReference type="Google" id="ProtNLM"/>
    </source>
</evidence>
<proteinExistence type="predicted"/>
<sequence>MRSSVLLTIIDLRIDFYYCQAFVGVPTLVESEDKNCRKYDNSP</sequence>